<evidence type="ECO:0000313" key="1">
    <source>
        <dbReference type="EMBL" id="BBI48818.1"/>
    </source>
</evidence>
<accession>A0ABN5WPD9</accession>
<dbReference type="PANTHER" id="PTHR32063">
    <property type="match status" value="1"/>
</dbReference>
<dbReference type="EMBL" id="AP019416">
    <property type="protein sequence ID" value="BBI48818.1"/>
    <property type="molecule type" value="Genomic_DNA"/>
</dbReference>
<dbReference type="InterPro" id="IPR001036">
    <property type="entry name" value="Acrflvin-R"/>
</dbReference>
<dbReference type="Proteomes" id="UP000289555">
    <property type="component" value="Chromosome"/>
</dbReference>
<organism evidence="1 2">
    <name type="scientific">Vreelandella olivaria</name>
    <dbReference type="NCBI Taxonomy" id="390919"/>
    <lineage>
        <taxon>Bacteria</taxon>
        <taxon>Pseudomonadati</taxon>
        <taxon>Pseudomonadota</taxon>
        <taxon>Gammaproteobacteria</taxon>
        <taxon>Oceanospirillales</taxon>
        <taxon>Halomonadaceae</taxon>
        <taxon>Vreelandella</taxon>
    </lineage>
</organism>
<sequence>MVSDVYSDGLPEGASIRLDIDRQKAEALGVSFINISDILSTAMGSSYINDFPNEGRMQQVIMQADASARMQVDDVLKLHVRNSRGDMVSLAEVVTPVWDETPLQMVRYLGYPATSISGSAAKGASTGDAMAEMERLAHQLPPGFAVAWTGQSFRSASPLLRHPCWWRYPSWRYFWCWPLFMRAGLFRCR</sequence>
<dbReference type="SUPFAM" id="SSF82714">
    <property type="entry name" value="Multidrug efflux transporter AcrB TolC docking domain, DN and DC subdomains"/>
    <property type="match status" value="1"/>
</dbReference>
<dbReference type="PANTHER" id="PTHR32063:SF10">
    <property type="entry name" value="EFFLUX PUMP MEMBRANE TRANSPORTER"/>
    <property type="match status" value="1"/>
</dbReference>
<proteinExistence type="predicted"/>
<dbReference type="InterPro" id="IPR027463">
    <property type="entry name" value="AcrB_DN_DC_subdom"/>
</dbReference>
<dbReference type="Gene3D" id="3.30.70.1440">
    <property type="entry name" value="Multidrug efflux transporter AcrB pore domain"/>
    <property type="match status" value="1"/>
</dbReference>
<dbReference type="SUPFAM" id="SSF82693">
    <property type="entry name" value="Multidrug efflux transporter AcrB pore domain, PN1, PN2, PC1 and PC2 subdomains"/>
    <property type="match status" value="1"/>
</dbReference>
<reference evidence="2" key="1">
    <citation type="journal article" date="2019" name="Microbiol. Resour. Announc.">
        <title>Complete Genome Sequence of Halomonas olivaria, a Moderately Halophilic Bacterium Isolated from Olive Processing Effluents, Obtained by Nanopore Sequencing.</title>
        <authorList>
            <person name="Nagata S."/>
            <person name="Ii K.M."/>
            <person name="Tsukimi T."/>
            <person name="Miura M.C."/>
            <person name="Galipon J."/>
            <person name="Arakawa K."/>
        </authorList>
    </citation>
    <scope>NUCLEOTIDE SEQUENCE [LARGE SCALE GENOMIC DNA]</scope>
    <source>
        <strain evidence="2">TYRC17</strain>
    </source>
</reference>
<dbReference type="Pfam" id="PF00873">
    <property type="entry name" value="ACR_tran"/>
    <property type="match status" value="1"/>
</dbReference>
<dbReference type="Gene3D" id="3.30.2090.10">
    <property type="entry name" value="Multidrug efflux transporter AcrB TolC docking domain, DN and DC subdomains"/>
    <property type="match status" value="1"/>
</dbReference>
<evidence type="ECO:0000313" key="2">
    <source>
        <dbReference type="Proteomes" id="UP000289555"/>
    </source>
</evidence>
<name>A0ABN5WPD9_9GAMM</name>
<gene>
    <name evidence="1" type="ORF">HORIV_12390</name>
</gene>
<keyword evidence="2" id="KW-1185">Reference proteome</keyword>
<protein>
    <submittedName>
        <fullName evidence="1">Uncharacterized protein</fullName>
    </submittedName>
</protein>